<reference evidence="3 4" key="1">
    <citation type="submission" date="2018-10" db="EMBL/GenBank/DDBJ databases">
        <authorList>
            <person name="Grouzdev D.S."/>
            <person name="Krutkina M.S."/>
            <person name="Tourova T.P."/>
            <person name="Nazina T.N."/>
        </authorList>
    </citation>
    <scope>NUCLEOTIDE SEQUENCE [LARGE SCALE GENOMIC DNA]</scope>
    <source>
        <strain evidence="3 4">435</strain>
    </source>
</reference>
<dbReference type="AlphaFoldDB" id="A0A494WSU7"/>
<name>A0A494WSU7_9FIRM</name>
<gene>
    <name evidence="3" type="ORF">D7024_05145</name>
</gene>
<organism evidence="3 4">
    <name type="scientific">Desulfofundulus salinus</name>
    <dbReference type="NCBI Taxonomy" id="2419843"/>
    <lineage>
        <taxon>Bacteria</taxon>
        <taxon>Bacillati</taxon>
        <taxon>Bacillota</taxon>
        <taxon>Clostridia</taxon>
        <taxon>Eubacteriales</taxon>
        <taxon>Peptococcaceae</taxon>
        <taxon>Desulfofundulus</taxon>
    </lineage>
</organism>
<protein>
    <submittedName>
        <fullName evidence="3">Copper amine oxidase N-terminal domain-containing protein</fullName>
    </submittedName>
</protein>
<dbReference type="Gene3D" id="3.30.457.10">
    <property type="entry name" value="Copper amine oxidase-like, N-terminal domain"/>
    <property type="match status" value="1"/>
</dbReference>
<evidence type="ECO:0000313" key="3">
    <source>
        <dbReference type="EMBL" id="RKO66388.1"/>
    </source>
</evidence>
<dbReference type="InterPro" id="IPR012854">
    <property type="entry name" value="Cu_amine_oxidase-like_N"/>
</dbReference>
<feature type="domain" description="Copper amine oxidase-like N-terminal" evidence="2">
    <location>
        <begin position="211"/>
        <end position="311"/>
    </location>
</feature>
<evidence type="ECO:0000259" key="2">
    <source>
        <dbReference type="Pfam" id="PF07833"/>
    </source>
</evidence>
<comment type="caution">
    <text evidence="3">The sequence shown here is derived from an EMBL/GenBank/DDBJ whole genome shotgun (WGS) entry which is preliminary data.</text>
</comment>
<evidence type="ECO:0000313" key="4">
    <source>
        <dbReference type="Proteomes" id="UP000271256"/>
    </source>
</evidence>
<evidence type="ECO:0000256" key="1">
    <source>
        <dbReference type="SAM" id="MobiDB-lite"/>
    </source>
</evidence>
<dbReference type="SUPFAM" id="SSF55383">
    <property type="entry name" value="Copper amine oxidase, domain N"/>
    <property type="match status" value="1"/>
</dbReference>
<dbReference type="InterPro" id="IPR036582">
    <property type="entry name" value="Mao_N_sf"/>
</dbReference>
<dbReference type="RefSeq" id="WP_121450824.1">
    <property type="nucleotide sequence ID" value="NZ_RBWE01000001.1"/>
</dbReference>
<dbReference type="Proteomes" id="UP000271256">
    <property type="component" value="Unassembled WGS sequence"/>
</dbReference>
<dbReference type="OrthoDB" id="2379109at2"/>
<dbReference type="EMBL" id="RBWE01000001">
    <property type="protein sequence ID" value="RKO66388.1"/>
    <property type="molecule type" value="Genomic_DNA"/>
</dbReference>
<sequence>MKIKRMWKKGLLILTVAALALTLFATVGWTGDEDVEYMRWNGPPVDSLTPVKYRMGSKIVIMEFPDIEKYAWNLGAGMGERYPSLEVVEIDGVPWQDSPYAEVIKENLTYYGETGSYFARHPELMEIVLDKRFNGKGAEVWKLFSQGKSVAEIKQILLGGSEKKQPGTGPSNEKPSPEELPPPEPGEISVVLYLNQKDYSVAREGTWHRASLDAAPVFSNGRTLVPLRGVMEQFGADVKWLPESKQIKVQLGDREVVLTLGSTEALINGQAAKLDVPAKVVNGRTLIPLRFVSEQIGMDVVWEAKTQSITIKQKQK</sequence>
<feature type="region of interest" description="Disordered" evidence="1">
    <location>
        <begin position="161"/>
        <end position="186"/>
    </location>
</feature>
<keyword evidence="4" id="KW-1185">Reference proteome</keyword>
<proteinExistence type="predicted"/>
<dbReference type="Pfam" id="PF07833">
    <property type="entry name" value="Cu_amine_oxidN1"/>
    <property type="match status" value="1"/>
</dbReference>
<accession>A0A494WSU7</accession>